<sequence length="151" mass="16485">MPTAARLVAGMALAAAAAAMVLVLIYAYPDERFDRWTTDFLMVFGAVGFLVGWKSLGRKVETEGRTGIILGIRAAVTATIWIAFVLAIITVWRNILDADFQGADPMDAVLQLADKTVEYLSFVLHPRVAGIGLFLGVVVGVLTRNTHHRWN</sequence>
<feature type="transmembrane region" description="Helical" evidence="1">
    <location>
        <begin position="68"/>
        <end position="92"/>
    </location>
</feature>
<protein>
    <submittedName>
        <fullName evidence="2">TrgA family protein</fullName>
    </submittedName>
</protein>
<name>A0A849L1C7_9RHOB</name>
<evidence type="ECO:0000313" key="2">
    <source>
        <dbReference type="EMBL" id="NNU80051.1"/>
    </source>
</evidence>
<feature type="transmembrane region" description="Helical" evidence="1">
    <location>
        <begin position="40"/>
        <end position="56"/>
    </location>
</feature>
<feature type="transmembrane region" description="Helical" evidence="1">
    <location>
        <begin position="7"/>
        <end position="28"/>
    </location>
</feature>
<keyword evidence="1" id="KW-1133">Transmembrane helix</keyword>
<proteinExistence type="predicted"/>
<gene>
    <name evidence="2" type="ORF">HMH01_06320</name>
</gene>
<feature type="transmembrane region" description="Helical" evidence="1">
    <location>
        <begin position="119"/>
        <end position="142"/>
    </location>
</feature>
<keyword evidence="1" id="KW-0472">Membrane</keyword>
<evidence type="ECO:0000313" key="3">
    <source>
        <dbReference type="Proteomes" id="UP000572377"/>
    </source>
</evidence>
<dbReference type="InterPro" id="IPR047784">
    <property type="entry name" value="TrgA"/>
</dbReference>
<keyword evidence="3" id="KW-1185">Reference proteome</keyword>
<reference evidence="2 3" key="1">
    <citation type="submission" date="2020-05" db="EMBL/GenBank/DDBJ databases">
        <title>Gimesia benthica sp. nov., a novel planctomycete isolated from a deep-sea water sample of the Northwest Indian Ocean.</title>
        <authorList>
            <person name="Wang J."/>
            <person name="Ruan C."/>
            <person name="Song L."/>
            <person name="Zhu Y."/>
            <person name="Li A."/>
            <person name="Zheng X."/>
            <person name="Wang L."/>
            <person name="Lu Z."/>
            <person name="Huang Y."/>
            <person name="Du W."/>
            <person name="Zhou Y."/>
            <person name="Huang L."/>
            <person name="Dai X."/>
        </authorList>
    </citation>
    <scope>NUCLEOTIDE SEQUENCE [LARGE SCALE GENOMIC DNA]</scope>
    <source>
        <strain evidence="2 3">YYQ-30</strain>
    </source>
</reference>
<dbReference type="NCBIfam" id="NF033773">
    <property type="entry name" value="tellur_TrgA"/>
    <property type="match status" value="1"/>
</dbReference>
<dbReference type="EMBL" id="JABFBC010000001">
    <property type="protein sequence ID" value="NNU80051.1"/>
    <property type="molecule type" value="Genomic_DNA"/>
</dbReference>
<keyword evidence="1" id="KW-0812">Transmembrane</keyword>
<evidence type="ECO:0000256" key="1">
    <source>
        <dbReference type="SAM" id="Phobius"/>
    </source>
</evidence>
<accession>A0A849L1C7</accession>
<dbReference type="RefSeq" id="WP_171323496.1">
    <property type="nucleotide sequence ID" value="NZ_JABFBC010000001.1"/>
</dbReference>
<dbReference type="Proteomes" id="UP000572377">
    <property type="component" value="Unassembled WGS sequence"/>
</dbReference>
<comment type="caution">
    <text evidence="2">The sequence shown here is derived from an EMBL/GenBank/DDBJ whole genome shotgun (WGS) entry which is preliminary data.</text>
</comment>
<dbReference type="AlphaFoldDB" id="A0A849L1C7"/>
<organism evidence="2 3">
    <name type="scientific">Halovulum dunhuangense</name>
    <dbReference type="NCBI Taxonomy" id="1505036"/>
    <lineage>
        <taxon>Bacteria</taxon>
        <taxon>Pseudomonadati</taxon>
        <taxon>Pseudomonadota</taxon>
        <taxon>Alphaproteobacteria</taxon>
        <taxon>Rhodobacterales</taxon>
        <taxon>Paracoccaceae</taxon>
        <taxon>Halovulum</taxon>
    </lineage>
</organism>